<evidence type="ECO:0000313" key="9">
    <source>
        <dbReference type="Proteomes" id="UP000019763"/>
    </source>
</evidence>
<dbReference type="GO" id="GO:0000139">
    <property type="term" value="C:Golgi membrane"/>
    <property type="evidence" value="ECO:0007669"/>
    <property type="project" value="TreeGrafter"/>
</dbReference>
<feature type="transmembrane region" description="Helical" evidence="7">
    <location>
        <begin position="115"/>
        <end position="137"/>
    </location>
</feature>
<accession>A0A023BCG5</accession>
<dbReference type="OMA" id="GWYVVCY"/>
<reference evidence="8" key="1">
    <citation type="submission" date="2013-12" db="EMBL/GenBank/DDBJ databases">
        <authorList>
            <person name="Omoto C.K."/>
            <person name="Sibley D."/>
            <person name="Venepally P."/>
            <person name="Hadjithomas M."/>
            <person name="Karamycheva S."/>
            <person name="Brunk B."/>
            <person name="Roos D."/>
            <person name="Caler E."/>
            <person name="Lorenzi H."/>
        </authorList>
    </citation>
    <scope>NUCLEOTIDE SEQUENCE</scope>
</reference>
<dbReference type="EMBL" id="AFNH02000106">
    <property type="protein sequence ID" value="EZG83602.1"/>
    <property type="molecule type" value="Genomic_DNA"/>
</dbReference>
<dbReference type="PANTHER" id="PTHR10743">
    <property type="entry name" value="PROTEIN RER1"/>
    <property type="match status" value="1"/>
</dbReference>
<comment type="subcellular location">
    <subcellularLocation>
        <location evidence="1">Membrane</location>
        <topology evidence="1">Multi-pass membrane protein</topology>
    </subcellularLocation>
</comment>
<dbReference type="PIRSF" id="PIRSF016013">
    <property type="entry name" value="AtER_Rer1p"/>
    <property type="match status" value="1"/>
</dbReference>
<feature type="transmembrane region" description="Helical" evidence="7">
    <location>
        <begin position="21"/>
        <end position="39"/>
    </location>
</feature>
<dbReference type="GO" id="GO:0006890">
    <property type="term" value="P:retrograde vesicle-mediated transport, Golgi to endoplasmic reticulum"/>
    <property type="evidence" value="ECO:0007669"/>
    <property type="project" value="TreeGrafter"/>
</dbReference>
<evidence type="ECO:0000256" key="3">
    <source>
        <dbReference type="ARBA" id="ARBA00022692"/>
    </source>
</evidence>
<keyword evidence="9" id="KW-1185">Reference proteome</keyword>
<dbReference type="OrthoDB" id="448250at2759"/>
<proteinExistence type="inferred from homology"/>
<evidence type="ECO:0000256" key="1">
    <source>
        <dbReference type="ARBA" id="ARBA00004141"/>
    </source>
</evidence>
<dbReference type="InterPro" id="IPR004932">
    <property type="entry name" value="Rer1"/>
</dbReference>
<dbReference type="RefSeq" id="XP_011128923.1">
    <property type="nucleotide sequence ID" value="XM_011130621.1"/>
</dbReference>
<dbReference type="AlphaFoldDB" id="A0A023BCG5"/>
<comment type="similarity">
    <text evidence="2 6">Belongs to the RER1 family.</text>
</comment>
<dbReference type="GeneID" id="22910787"/>
<evidence type="ECO:0000313" key="8">
    <source>
        <dbReference type="EMBL" id="EZG83602.1"/>
    </source>
</evidence>
<evidence type="ECO:0000256" key="2">
    <source>
        <dbReference type="ARBA" id="ARBA00006070"/>
    </source>
</evidence>
<dbReference type="VEuPathDB" id="CryptoDB:GNI_014430"/>
<dbReference type="eggNOG" id="KOG1688">
    <property type="taxonomic scope" value="Eukaryota"/>
</dbReference>
<dbReference type="GO" id="GO:0006621">
    <property type="term" value="P:protein retention in ER lumen"/>
    <property type="evidence" value="ECO:0007669"/>
    <property type="project" value="TreeGrafter"/>
</dbReference>
<keyword evidence="5 6" id="KW-0472">Membrane</keyword>
<name>A0A023BCG5_GRENI</name>
<protein>
    <recommendedName>
        <fullName evidence="6">Protein RER1</fullName>
    </recommendedName>
</protein>
<dbReference type="GO" id="GO:0005783">
    <property type="term" value="C:endoplasmic reticulum"/>
    <property type="evidence" value="ECO:0007669"/>
    <property type="project" value="GOC"/>
</dbReference>
<keyword evidence="4 7" id="KW-1133">Transmembrane helix</keyword>
<evidence type="ECO:0000256" key="6">
    <source>
        <dbReference type="PIRNR" id="PIRNR016013"/>
    </source>
</evidence>
<dbReference type="Pfam" id="PF03248">
    <property type="entry name" value="Rer1"/>
    <property type="match status" value="1"/>
</dbReference>
<evidence type="ECO:0000256" key="7">
    <source>
        <dbReference type="SAM" id="Phobius"/>
    </source>
</evidence>
<feature type="transmembrane region" description="Helical" evidence="7">
    <location>
        <begin position="45"/>
        <end position="63"/>
    </location>
</feature>
<evidence type="ECO:0000256" key="4">
    <source>
        <dbReference type="ARBA" id="ARBA00022989"/>
    </source>
</evidence>
<evidence type="ECO:0000256" key="5">
    <source>
        <dbReference type="ARBA" id="ARBA00023136"/>
    </source>
</evidence>
<dbReference type="Proteomes" id="UP000019763">
    <property type="component" value="Unassembled WGS sequence"/>
</dbReference>
<comment type="function">
    <text evidence="6">Involved in the retrieval of endoplasmic reticulum membrane proteins from the early Golgi compartment.</text>
</comment>
<comment type="caution">
    <text evidence="8">The sequence shown here is derived from an EMBL/GenBank/DDBJ whole genome shotgun (WGS) entry which is preliminary data.</text>
</comment>
<dbReference type="PANTHER" id="PTHR10743:SF0">
    <property type="entry name" value="PROTEIN RER1"/>
    <property type="match status" value="1"/>
</dbReference>
<gene>
    <name evidence="8" type="ORF">GNI_014430</name>
</gene>
<sequence>MHEVRQSFHQYLDKTTIWAKSRWASLAAVVTIFALRVVLAEGWYVSAYCLAVFILNLFIAFITPQKDPETDEYILPVGNADGEFRPFVRKLPEFHFWSKSMYASSLALMSTCSRIFDLPVFWPVLLFYFIFVFILTMKHQISDMIQHGYMPWSARKVRYYGDIGGGR</sequence>
<organism evidence="8 9">
    <name type="scientific">Gregarina niphandrodes</name>
    <name type="common">Septate eugregarine</name>
    <dbReference type="NCBI Taxonomy" id="110365"/>
    <lineage>
        <taxon>Eukaryota</taxon>
        <taxon>Sar</taxon>
        <taxon>Alveolata</taxon>
        <taxon>Apicomplexa</taxon>
        <taxon>Conoidasida</taxon>
        <taxon>Gregarinasina</taxon>
        <taxon>Eugregarinorida</taxon>
        <taxon>Gregarinidae</taxon>
        <taxon>Gregarina</taxon>
    </lineage>
</organism>
<keyword evidence="3 7" id="KW-0812">Transmembrane</keyword>